<sequence>MRGLQAWNALSSRDRFLLKGLAVFLIGVLLLQTLWLPGRERLATAERYHQQQLLLAQQVQSAQPQRTGPAAVQPSASSINDSAEASGLDVTQIEVQNERLRLSLNGEAEALLNWLAVLERDVGTFEVLTLVKRADRLEAHIEL</sequence>
<dbReference type="EMBL" id="PCQE01000002">
    <property type="protein sequence ID" value="PRC10165.1"/>
    <property type="molecule type" value="Genomic_DNA"/>
</dbReference>
<evidence type="ECO:0000313" key="11">
    <source>
        <dbReference type="EMBL" id="PRC10165.1"/>
    </source>
</evidence>
<name>A0A2S9E5Q6_PSECE</name>
<evidence type="ECO:0000256" key="1">
    <source>
        <dbReference type="ARBA" id="ARBA00004377"/>
    </source>
</evidence>
<dbReference type="GO" id="GO:0005886">
    <property type="term" value="C:plasma membrane"/>
    <property type="evidence" value="ECO:0007669"/>
    <property type="project" value="UniProtKB-SubCell"/>
</dbReference>
<keyword evidence="6 10" id="KW-0812">Transmembrane</keyword>
<dbReference type="AlphaFoldDB" id="A0A2S9E5Q6"/>
<protein>
    <submittedName>
        <fullName evidence="11">Type II secretory protein PulM</fullName>
    </submittedName>
</protein>
<keyword evidence="3" id="KW-0813">Transport</keyword>
<feature type="transmembrane region" description="Helical" evidence="10">
    <location>
        <begin position="16"/>
        <end position="37"/>
    </location>
</feature>
<gene>
    <name evidence="11" type="ORF">CQ006_02525</name>
</gene>
<keyword evidence="4" id="KW-1003">Cell membrane</keyword>
<evidence type="ECO:0000256" key="3">
    <source>
        <dbReference type="ARBA" id="ARBA00022448"/>
    </source>
</evidence>
<dbReference type="Pfam" id="PF04612">
    <property type="entry name" value="T2SSM"/>
    <property type="match status" value="1"/>
</dbReference>
<comment type="similarity">
    <text evidence="2">Belongs to the GSP M family.</text>
</comment>
<evidence type="ECO:0000256" key="9">
    <source>
        <dbReference type="ARBA" id="ARBA00023136"/>
    </source>
</evidence>
<dbReference type="GO" id="GO:0015627">
    <property type="term" value="C:type II protein secretion system complex"/>
    <property type="evidence" value="ECO:0007669"/>
    <property type="project" value="InterPro"/>
</dbReference>
<evidence type="ECO:0000256" key="4">
    <source>
        <dbReference type="ARBA" id="ARBA00022475"/>
    </source>
</evidence>
<dbReference type="InterPro" id="IPR007690">
    <property type="entry name" value="T2SS_GspM"/>
</dbReference>
<reference evidence="11 12" key="1">
    <citation type="submission" date="2017-09" db="EMBL/GenBank/DDBJ databases">
        <title>Genomic, metabolic, and phenotypic characteristics of bacterial isolates from the natural microbiome of the model nematode Caenorhabditis elegans.</title>
        <authorList>
            <person name="Zimmermann J."/>
            <person name="Obeng N."/>
            <person name="Yang W."/>
            <person name="Obeng O."/>
            <person name="Kissoyan K."/>
            <person name="Pees B."/>
            <person name="Dirksen P."/>
            <person name="Hoppner M."/>
            <person name="Franke A."/>
            <person name="Rosenstiel P."/>
            <person name="Leippe M."/>
            <person name="Dierking K."/>
            <person name="Kaleta C."/>
            <person name="Schulenburg H."/>
        </authorList>
    </citation>
    <scope>NUCLEOTIDE SEQUENCE [LARGE SCALE GENOMIC DNA]</scope>
    <source>
        <strain evidence="11 12">MYb184</strain>
    </source>
</reference>
<comment type="caution">
    <text evidence="11">The sequence shown here is derived from an EMBL/GenBank/DDBJ whole genome shotgun (WGS) entry which is preliminary data.</text>
</comment>
<accession>A0A2S9E5Q6</accession>
<keyword evidence="8 10" id="KW-1133">Transmembrane helix</keyword>
<dbReference type="SUPFAM" id="SSF103054">
    <property type="entry name" value="General secretion pathway protein M, EpsM"/>
    <property type="match status" value="1"/>
</dbReference>
<evidence type="ECO:0000256" key="6">
    <source>
        <dbReference type="ARBA" id="ARBA00022692"/>
    </source>
</evidence>
<organism evidence="11 12">
    <name type="scientific">Pseudomonas cedrina</name>
    <dbReference type="NCBI Taxonomy" id="651740"/>
    <lineage>
        <taxon>Bacteria</taxon>
        <taxon>Pseudomonadati</taxon>
        <taxon>Pseudomonadota</taxon>
        <taxon>Gammaproteobacteria</taxon>
        <taxon>Pseudomonadales</taxon>
        <taxon>Pseudomonadaceae</taxon>
        <taxon>Pseudomonas</taxon>
    </lineage>
</organism>
<evidence type="ECO:0000256" key="7">
    <source>
        <dbReference type="ARBA" id="ARBA00022927"/>
    </source>
</evidence>
<evidence type="ECO:0000256" key="10">
    <source>
        <dbReference type="SAM" id="Phobius"/>
    </source>
</evidence>
<dbReference type="GO" id="GO:0015628">
    <property type="term" value="P:protein secretion by the type II secretion system"/>
    <property type="evidence" value="ECO:0007669"/>
    <property type="project" value="InterPro"/>
</dbReference>
<evidence type="ECO:0000256" key="2">
    <source>
        <dbReference type="ARBA" id="ARBA00010637"/>
    </source>
</evidence>
<evidence type="ECO:0000256" key="5">
    <source>
        <dbReference type="ARBA" id="ARBA00022519"/>
    </source>
</evidence>
<evidence type="ECO:0000256" key="8">
    <source>
        <dbReference type="ARBA" id="ARBA00022989"/>
    </source>
</evidence>
<comment type="subcellular location">
    <subcellularLocation>
        <location evidence="1">Cell inner membrane</location>
        <topology evidence="1">Single-pass membrane protein</topology>
    </subcellularLocation>
</comment>
<keyword evidence="9 10" id="KW-0472">Membrane</keyword>
<proteinExistence type="inferred from homology"/>
<dbReference type="InterPro" id="IPR023229">
    <property type="entry name" value="T2SS_M_periplasmic_sf"/>
</dbReference>
<keyword evidence="5" id="KW-0997">Cell inner membrane</keyword>
<dbReference type="Proteomes" id="UP000239458">
    <property type="component" value="Unassembled WGS sequence"/>
</dbReference>
<evidence type="ECO:0000313" key="12">
    <source>
        <dbReference type="Proteomes" id="UP000239458"/>
    </source>
</evidence>
<dbReference type="RefSeq" id="WP_105225494.1">
    <property type="nucleotide sequence ID" value="NZ_PCQE01000002.1"/>
</dbReference>
<keyword evidence="7" id="KW-0653">Protein transport</keyword>